<dbReference type="EMBL" id="MU069564">
    <property type="protein sequence ID" value="KAF5838855.1"/>
    <property type="molecule type" value="Genomic_DNA"/>
</dbReference>
<dbReference type="PROSITE" id="PS50041">
    <property type="entry name" value="C_TYPE_LECTIN_2"/>
    <property type="match status" value="1"/>
</dbReference>
<feature type="domain" description="C-type lectin" evidence="2">
    <location>
        <begin position="91"/>
        <end position="222"/>
    </location>
</feature>
<dbReference type="InterPro" id="IPR001304">
    <property type="entry name" value="C-type_lectin-like"/>
</dbReference>
<feature type="region of interest" description="Disordered" evidence="1">
    <location>
        <begin position="1"/>
        <end position="89"/>
    </location>
</feature>
<dbReference type="SUPFAM" id="SSF56436">
    <property type="entry name" value="C-type lectin-like"/>
    <property type="match status" value="1"/>
</dbReference>
<evidence type="ECO:0000256" key="1">
    <source>
        <dbReference type="SAM" id="MobiDB-lite"/>
    </source>
</evidence>
<proteinExistence type="predicted"/>
<reference evidence="3" key="1">
    <citation type="submission" date="2017-08" db="EMBL/GenBank/DDBJ databases">
        <authorList>
            <person name="Polle J.E."/>
            <person name="Barry K."/>
            <person name="Cushman J."/>
            <person name="Schmutz J."/>
            <person name="Tran D."/>
            <person name="Hathwaick L.T."/>
            <person name="Yim W.C."/>
            <person name="Jenkins J."/>
            <person name="Mckie-Krisberg Z.M."/>
            <person name="Prochnik S."/>
            <person name="Lindquist E."/>
            <person name="Dockter R.B."/>
            <person name="Adam C."/>
            <person name="Molina H."/>
            <person name="Bunkerborg J."/>
            <person name="Jin E."/>
            <person name="Buchheim M."/>
            <person name="Magnuson J."/>
        </authorList>
    </citation>
    <scope>NUCLEOTIDE SEQUENCE</scope>
    <source>
        <strain evidence="3">CCAP 19/18</strain>
    </source>
</reference>
<dbReference type="Proteomes" id="UP000815325">
    <property type="component" value="Unassembled WGS sequence"/>
</dbReference>
<evidence type="ECO:0000313" key="4">
    <source>
        <dbReference type="Proteomes" id="UP000815325"/>
    </source>
</evidence>
<gene>
    <name evidence="3" type="ORF">DUNSADRAFT_2113</name>
</gene>
<accession>A0ABQ7GW91</accession>
<dbReference type="CDD" id="cd00037">
    <property type="entry name" value="CLECT"/>
    <property type="match status" value="1"/>
</dbReference>
<dbReference type="InterPro" id="IPR016187">
    <property type="entry name" value="CTDL_fold"/>
</dbReference>
<evidence type="ECO:0000259" key="2">
    <source>
        <dbReference type="PROSITE" id="PS50041"/>
    </source>
</evidence>
<comment type="caution">
    <text evidence="3">The sequence shown here is derived from an EMBL/GenBank/DDBJ whole genome shotgun (WGS) entry which is preliminary data.</text>
</comment>
<dbReference type="InterPro" id="IPR016186">
    <property type="entry name" value="C-type_lectin-like/link_sf"/>
</dbReference>
<feature type="non-terminal residue" evidence="3">
    <location>
        <position position="701"/>
    </location>
</feature>
<feature type="non-terminal residue" evidence="3">
    <location>
        <position position="1"/>
    </location>
</feature>
<dbReference type="PRINTS" id="PR01217">
    <property type="entry name" value="PRICHEXTENSN"/>
</dbReference>
<sequence length="701" mass="74581">LPPLPSPQPPALLPPPPFSVPPPQPPSTSPLSPSPPPPLSLFPPSTPHQSPLPPQPEVLQSPPPPAPLPTPPHPAPPLPPPATVPPDDLEYDGSTYFFIGLGAGQELSFLEADSVCRESRGNLVTIQSRAEHVQAVQALIQRFFQENPFYTALQFWAGYQSFGNATLLATDGSSTAYVEVDRKAPELVDNWQCVYAQGAAQGKQLSDFATANCTQLRPAMCEVSSCSTCDTCVETWYTSYTSLDTSRVNFEARCNELGYPPSACGDAAFTIASSLTENGTSLLENRPAAICNLLNECDSVEGCKIRGANDDGALPVVVEGMDFCTADGTISGEFLGDKEFPTLGDGCLNADDCSSGQFCDETNSTRTVYRCDPATGQEESATRGTCSSLCNLPIIRNRLDRLSQVFTEDAICDPENGTSTSECPPGYLCGEPSDSCALPGTYSCSVDENGDIQITEGESCPGQCYPGKRNMTSAAFTNSGRSVLVGLSAQADNFAKPCSEIFDTDTMSRLASSGCSVSESSRSTLRIELSSDATIMPGNFLRLKNDNILRAFLVENGQVDATFDSSGSVNVTSCSDCEAPSAQITGTLPQVSELCPSQRGDDGEGFQPIVINGQKSNDPSGRPFKNVIWRALNDSLDENCVISNELTADIGQSNRDQSLSLTLRNSSLTALQVSKKYCISLTVTSFLGQDSVAATHQLAKE</sequence>
<protein>
    <recommendedName>
        <fullName evidence="2">C-type lectin domain-containing protein</fullName>
    </recommendedName>
</protein>
<feature type="compositionally biased region" description="Pro residues" evidence="1">
    <location>
        <begin position="1"/>
        <end position="84"/>
    </location>
</feature>
<dbReference type="Pfam" id="PF00059">
    <property type="entry name" value="Lectin_C"/>
    <property type="match status" value="1"/>
</dbReference>
<organism evidence="3 4">
    <name type="scientific">Dunaliella salina</name>
    <name type="common">Green alga</name>
    <name type="synonym">Protococcus salinus</name>
    <dbReference type="NCBI Taxonomy" id="3046"/>
    <lineage>
        <taxon>Eukaryota</taxon>
        <taxon>Viridiplantae</taxon>
        <taxon>Chlorophyta</taxon>
        <taxon>core chlorophytes</taxon>
        <taxon>Chlorophyceae</taxon>
        <taxon>CS clade</taxon>
        <taxon>Chlamydomonadales</taxon>
        <taxon>Dunaliellaceae</taxon>
        <taxon>Dunaliella</taxon>
    </lineage>
</organism>
<evidence type="ECO:0000313" key="3">
    <source>
        <dbReference type="EMBL" id="KAF5838855.1"/>
    </source>
</evidence>
<dbReference type="Gene3D" id="3.10.100.10">
    <property type="entry name" value="Mannose-Binding Protein A, subunit A"/>
    <property type="match status" value="1"/>
</dbReference>
<name>A0ABQ7GW91_DUNSA</name>
<keyword evidence="4" id="KW-1185">Reference proteome</keyword>
<dbReference type="SMART" id="SM00034">
    <property type="entry name" value="CLECT"/>
    <property type="match status" value="1"/>
</dbReference>